<name>A0A132TJY3_9BACL</name>
<gene>
    <name evidence="1" type="ORF">AMQ84_27195</name>
</gene>
<organism evidence="1 2">
    <name type="scientific">Paenibacillus riograndensis</name>
    <dbReference type="NCBI Taxonomy" id="483937"/>
    <lineage>
        <taxon>Bacteria</taxon>
        <taxon>Bacillati</taxon>
        <taxon>Bacillota</taxon>
        <taxon>Bacilli</taxon>
        <taxon>Bacillales</taxon>
        <taxon>Paenibacillaceae</taxon>
        <taxon>Paenibacillus</taxon>
        <taxon>Paenibacillus sonchi group</taxon>
    </lineage>
</organism>
<dbReference type="OrthoDB" id="2662344at2"/>
<accession>A0A132TJY3</accession>
<dbReference type="EMBL" id="LIRB01000146">
    <property type="protein sequence ID" value="KWX71611.1"/>
    <property type="molecule type" value="Genomic_DNA"/>
</dbReference>
<proteinExistence type="predicted"/>
<reference evidence="1 2" key="1">
    <citation type="submission" date="2015-08" db="EMBL/GenBank/DDBJ databases">
        <title>Genomes of Paenibacillus riograndensis.</title>
        <authorList>
            <person name="Sant'Anna F.H."/>
            <person name="Souza R."/>
            <person name="Ambrosini A."/>
            <person name="Bach E."/>
            <person name="Fernandes G."/>
            <person name="Balsanelli E."/>
            <person name="Baura V.A."/>
            <person name="Pedrosa F.O."/>
            <person name="Souza E.M."/>
            <person name="Passaglia L."/>
        </authorList>
    </citation>
    <scope>NUCLEOTIDE SEQUENCE [LARGE SCALE GENOMIC DNA]</scope>
    <source>
        <strain evidence="1 2">CAS34</strain>
    </source>
</reference>
<keyword evidence="2" id="KW-1185">Reference proteome</keyword>
<evidence type="ECO:0000313" key="1">
    <source>
        <dbReference type="EMBL" id="KWX71611.1"/>
    </source>
</evidence>
<comment type="caution">
    <text evidence="1">The sequence shown here is derived from an EMBL/GenBank/DDBJ whole genome shotgun (WGS) entry which is preliminary data.</text>
</comment>
<protein>
    <submittedName>
        <fullName evidence="1">Uncharacterized protein</fullName>
    </submittedName>
</protein>
<dbReference type="Proteomes" id="UP000070475">
    <property type="component" value="Unassembled WGS sequence"/>
</dbReference>
<sequence>MAKQGQKLTDELKEKIKAHLVANDNINETARVFKVSKSTVHKIKNESPDDFERLRTDKKQQMIDAIWNSLVDAQQLGHQMITEAKKGVRDIPLSQISTYYGTLYDKMALMKGESTANTQTTVRLEGDAAEWAK</sequence>
<dbReference type="PATRIC" id="fig|483937.3.peg.4268"/>
<dbReference type="AlphaFoldDB" id="A0A132TJY3"/>
<evidence type="ECO:0000313" key="2">
    <source>
        <dbReference type="Proteomes" id="UP000070475"/>
    </source>
</evidence>
<dbReference type="RefSeq" id="WP_060862929.1">
    <property type="nucleotide sequence ID" value="NZ_LIRB01000146.1"/>
</dbReference>